<evidence type="ECO:0000256" key="1">
    <source>
        <dbReference type="ARBA" id="ARBA00022741"/>
    </source>
</evidence>
<keyword evidence="5" id="KW-0808">Transferase</keyword>
<dbReference type="InterPro" id="IPR052708">
    <property type="entry name" value="PxpC"/>
</dbReference>
<feature type="domain" description="Carboxyltransferase" evidence="4">
    <location>
        <begin position="28"/>
        <end position="306"/>
    </location>
</feature>
<dbReference type="Gene3D" id="2.40.100.10">
    <property type="entry name" value="Cyclophilin-like"/>
    <property type="match status" value="1"/>
</dbReference>
<dbReference type="InterPro" id="IPR003778">
    <property type="entry name" value="CT_A_B"/>
</dbReference>
<gene>
    <name evidence="5" type="ORF">FBQ74_09400</name>
</gene>
<evidence type="ECO:0000313" key="6">
    <source>
        <dbReference type="Proteomes" id="UP000304912"/>
    </source>
</evidence>
<sequence length="322" mass="35300">MPMGEIAITEPGLQLLVVDAGRDTHAQETGYCASGALDQLSFELVNWLCENDLDAPALECMGEMQLSVSAETTVAVGGPSVSVWQNDEPVPAWQSHSLQAGDTLRVKPARMGTKTYIGFGGIIDLPVVQGSKSIVTREGVGGRNNDGASIKSGEVLLVELHQHHPQRALKDNEKPDYSLEKPLDVVVGYQHEHFDNWQQQLFFASEYQVTNDISRMGYRLKGQAIAYPDTDLYSEGINCGAIQFPGDGQPIIMLADRQTLGGYPKIGCVADYDLYRLAQAVPGDTITFQSISSDNARAKWLLRHRLEERIFDSEDADNGDDT</sequence>
<keyword evidence="3" id="KW-0067">ATP-binding</keyword>
<proteinExistence type="predicted"/>
<dbReference type="Proteomes" id="UP000304912">
    <property type="component" value="Chromosome"/>
</dbReference>
<dbReference type="RefSeq" id="WP_139756439.1">
    <property type="nucleotide sequence ID" value="NZ_CP039852.1"/>
</dbReference>
<evidence type="ECO:0000259" key="4">
    <source>
        <dbReference type="SMART" id="SM00797"/>
    </source>
</evidence>
<dbReference type="SMART" id="SM00797">
    <property type="entry name" value="AHS2"/>
    <property type="match status" value="1"/>
</dbReference>
<evidence type="ECO:0000256" key="3">
    <source>
        <dbReference type="ARBA" id="ARBA00022840"/>
    </source>
</evidence>
<dbReference type="GO" id="GO:0016787">
    <property type="term" value="F:hydrolase activity"/>
    <property type="evidence" value="ECO:0007669"/>
    <property type="project" value="UniProtKB-KW"/>
</dbReference>
<reference evidence="5 6" key="1">
    <citation type="submission" date="2019-04" db="EMBL/GenBank/DDBJ databases">
        <title>Salinimonas iocasae sp. nov., a halophilic bacterium isolated from the outer tube casing of tubeworms in Okinawa Trough.</title>
        <authorList>
            <person name="Zhang H."/>
            <person name="Wang H."/>
            <person name="Li C."/>
        </authorList>
    </citation>
    <scope>NUCLEOTIDE SEQUENCE [LARGE SCALE GENOMIC DNA]</scope>
    <source>
        <strain evidence="5 6">KX18D6</strain>
    </source>
</reference>
<dbReference type="PANTHER" id="PTHR43309:SF5">
    <property type="entry name" value="5-OXOPROLINASE SUBUNIT C"/>
    <property type="match status" value="1"/>
</dbReference>
<dbReference type="GO" id="GO:0016740">
    <property type="term" value="F:transferase activity"/>
    <property type="evidence" value="ECO:0007669"/>
    <property type="project" value="UniProtKB-KW"/>
</dbReference>
<name>A0A5B7YDX3_9ALTE</name>
<keyword evidence="1" id="KW-0547">Nucleotide-binding</keyword>
<keyword evidence="6" id="KW-1185">Reference proteome</keyword>
<dbReference type="KEGG" id="salk:FBQ74_09400"/>
<dbReference type="InterPro" id="IPR029000">
    <property type="entry name" value="Cyclophilin-like_dom_sf"/>
</dbReference>
<dbReference type="SUPFAM" id="SSF50891">
    <property type="entry name" value="Cyclophilin-like"/>
    <property type="match status" value="1"/>
</dbReference>
<evidence type="ECO:0000313" key="5">
    <source>
        <dbReference type="EMBL" id="QCZ93695.1"/>
    </source>
</evidence>
<organism evidence="5 6">
    <name type="scientific">Salinimonas iocasae</name>
    <dbReference type="NCBI Taxonomy" id="2572577"/>
    <lineage>
        <taxon>Bacteria</taxon>
        <taxon>Pseudomonadati</taxon>
        <taxon>Pseudomonadota</taxon>
        <taxon>Gammaproteobacteria</taxon>
        <taxon>Alteromonadales</taxon>
        <taxon>Alteromonadaceae</taxon>
        <taxon>Alteromonas/Salinimonas group</taxon>
        <taxon>Salinimonas</taxon>
    </lineage>
</organism>
<dbReference type="GO" id="GO:0005524">
    <property type="term" value="F:ATP binding"/>
    <property type="evidence" value="ECO:0007669"/>
    <property type="project" value="UniProtKB-KW"/>
</dbReference>
<dbReference type="AlphaFoldDB" id="A0A5B7YDX3"/>
<evidence type="ECO:0000256" key="2">
    <source>
        <dbReference type="ARBA" id="ARBA00022801"/>
    </source>
</evidence>
<dbReference type="Pfam" id="PF02626">
    <property type="entry name" value="CT_A_B"/>
    <property type="match status" value="1"/>
</dbReference>
<protein>
    <submittedName>
        <fullName evidence="5">Biotin-dependent carboxyltransferase</fullName>
    </submittedName>
</protein>
<dbReference type="OrthoDB" id="9768696at2"/>
<accession>A0A5B7YDX3</accession>
<dbReference type="EMBL" id="CP039852">
    <property type="protein sequence ID" value="QCZ93695.1"/>
    <property type="molecule type" value="Genomic_DNA"/>
</dbReference>
<dbReference type="PANTHER" id="PTHR43309">
    <property type="entry name" value="5-OXOPROLINASE SUBUNIT C"/>
    <property type="match status" value="1"/>
</dbReference>
<keyword evidence="2" id="KW-0378">Hydrolase</keyword>